<organism evidence="15 16">
    <name type="scientific">Scleropages formosus</name>
    <name type="common">Asian bonytongue</name>
    <name type="synonym">Osteoglossum formosum</name>
    <dbReference type="NCBI Taxonomy" id="113540"/>
    <lineage>
        <taxon>Eukaryota</taxon>
        <taxon>Metazoa</taxon>
        <taxon>Chordata</taxon>
        <taxon>Craniata</taxon>
        <taxon>Vertebrata</taxon>
        <taxon>Euteleostomi</taxon>
        <taxon>Actinopterygii</taxon>
        <taxon>Neopterygii</taxon>
        <taxon>Teleostei</taxon>
        <taxon>Osteoglossocephala</taxon>
        <taxon>Osteoglossomorpha</taxon>
        <taxon>Osteoglossiformes</taxon>
        <taxon>Osteoglossidae</taxon>
        <taxon>Scleropages</taxon>
    </lineage>
</organism>
<evidence type="ECO:0000256" key="7">
    <source>
        <dbReference type="ARBA" id="ARBA00022670"/>
    </source>
</evidence>
<dbReference type="GO" id="GO:0005813">
    <property type="term" value="C:centrosome"/>
    <property type="evidence" value="ECO:0007669"/>
    <property type="project" value="UniProtKB-SubCell"/>
</dbReference>
<dbReference type="InterPro" id="IPR000938">
    <property type="entry name" value="CAP-Gly_domain"/>
</dbReference>
<sequence length="629" mass="68382">DSSQQKGAGKTPPPPVYSAGDIIEVPSRCLATSRDHECEEFSCGFRPGLVGGGAAVPELARPRTDGGGDGPSVPNRKNRPPKAECEWERRNIPEDGRALSPGEGGVTHVSLCLSPPAGTGKAVSRFSSLPNLGPHCAAGVGGRASFSSAGPLEVGSVVEVTTEGGVPVYGVVRWIGVPKGRKGNWVGVELDYEVGGCTDGTFGSRRYFTCGGNRAVFVPLGSCRPDSRFQSLPSLVAEIPQHEESSPDTSMEGEEEEFAPPIPESEAVSLLEGRMRGIQGYFNSCYLDVTLFSSSTVLDAAFQDAASRGGSAARILHRDIVNKLRRCPPPAWRAGCDSFAPLRSFAPHADLLLSFLRQGFVPAENVMNFRRQLGCDSFMTEEKDPEEFVTVLFKQVLDMKPLLKIRSHSGCTQEAFTFPLILDKEQVGPVPTVQQLLETSFQSCDLKFEEVPSCLMIQMPRFGKRYKMFPQIVPTTELDCPACLSDRKLQPGRVKQYCSTCSVQVHSHPLRQGHQVRVLPAPRTEAEGAPLPRQRLQLLAVLCIQTSHYVAFVKHGPGARSWLFFDSMADCCGNGQKSFSVPEVRACPELGDFLARSEEDMATADVASAGEHVRRLLCDSYMCLYQRGH</sequence>
<dbReference type="GO" id="GO:0046872">
    <property type="term" value="F:metal ion binding"/>
    <property type="evidence" value="ECO:0007669"/>
    <property type="project" value="UniProtKB-KW"/>
</dbReference>
<proteinExistence type="inferred from homology"/>
<dbReference type="STRING" id="113540.ENSSFOP00015033057"/>
<dbReference type="PANTHER" id="PTHR11830">
    <property type="entry name" value="40S RIBOSOMAL PROTEIN S3A"/>
    <property type="match status" value="1"/>
</dbReference>
<dbReference type="EMBL" id="JARO02002714">
    <property type="protein sequence ID" value="KPP72067.1"/>
    <property type="molecule type" value="Genomic_DNA"/>
</dbReference>
<keyword evidence="10" id="KW-0378">Hydrolase</keyword>
<feature type="non-terminal residue" evidence="15">
    <location>
        <position position="1"/>
    </location>
</feature>
<feature type="region of interest" description="Disordered" evidence="13">
    <location>
        <begin position="241"/>
        <end position="262"/>
    </location>
</feature>
<name>A0A0P7YVM3_SCLFO</name>
<evidence type="ECO:0000256" key="2">
    <source>
        <dbReference type="ARBA" id="ARBA00004300"/>
    </source>
</evidence>
<dbReference type="Gene3D" id="3.90.70.10">
    <property type="entry name" value="Cysteine proteinases"/>
    <property type="match status" value="2"/>
</dbReference>
<dbReference type="SUPFAM" id="SSF54001">
    <property type="entry name" value="Cysteine proteinases"/>
    <property type="match status" value="1"/>
</dbReference>
<dbReference type="Gene3D" id="2.30.30.190">
    <property type="entry name" value="CAP Gly-rich-like domain"/>
    <property type="match status" value="1"/>
</dbReference>
<comment type="similarity">
    <text evidence="4">Belongs to the peptidase C19 family.</text>
</comment>
<feature type="non-terminal residue" evidence="15">
    <location>
        <position position="629"/>
    </location>
</feature>
<feature type="domain" description="CAP-Gly" evidence="14">
    <location>
        <begin position="176"/>
        <end position="219"/>
    </location>
</feature>
<dbReference type="InterPro" id="IPR036859">
    <property type="entry name" value="CAP-Gly_dom_sf"/>
</dbReference>
<dbReference type="Pfam" id="PF01302">
    <property type="entry name" value="CAP_GLY"/>
    <property type="match status" value="1"/>
</dbReference>
<dbReference type="GO" id="GO:0048471">
    <property type="term" value="C:perinuclear region of cytoplasm"/>
    <property type="evidence" value="ECO:0007669"/>
    <property type="project" value="UniProtKB-SubCell"/>
</dbReference>
<feature type="region of interest" description="Disordered" evidence="13">
    <location>
        <begin position="1"/>
        <end position="20"/>
    </location>
</feature>
<dbReference type="EC" id="3.4.19.12" evidence="5"/>
<evidence type="ECO:0000256" key="6">
    <source>
        <dbReference type="ARBA" id="ARBA00022490"/>
    </source>
</evidence>
<keyword evidence="6" id="KW-0963">Cytoplasm</keyword>
<evidence type="ECO:0000256" key="8">
    <source>
        <dbReference type="ARBA" id="ARBA00022723"/>
    </source>
</evidence>
<reference evidence="15 16" key="1">
    <citation type="submission" date="2015-08" db="EMBL/GenBank/DDBJ databases">
        <title>The genome of the Asian arowana (Scleropages formosus).</title>
        <authorList>
            <person name="Tan M.H."/>
            <person name="Gan H.M."/>
            <person name="Croft L.J."/>
            <person name="Austin C.M."/>
        </authorList>
    </citation>
    <scope>NUCLEOTIDE SEQUENCE [LARGE SCALE GENOMIC DNA]</scope>
    <source>
        <strain evidence="15">Aro1</strain>
    </source>
</reference>
<evidence type="ECO:0000259" key="14">
    <source>
        <dbReference type="PROSITE" id="PS50245"/>
    </source>
</evidence>
<feature type="region of interest" description="Disordered" evidence="13">
    <location>
        <begin position="49"/>
        <end position="86"/>
    </location>
</feature>
<evidence type="ECO:0000256" key="3">
    <source>
        <dbReference type="ARBA" id="ARBA00004556"/>
    </source>
</evidence>
<keyword evidence="11" id="KW-0788">Thiol protease</keyword>
<evidence type="ECO:0000256" key="4">
    <source>
        <dbReference type="ARBA" id="ARBA00009085"/>
    </source>
</evidence>
<protein>
    <recommendedName>
        <fullName evidence="5">ubiquitinyl hydrolase 1</fullName>
        <ecNumber evidence="5">3.4.19.12</ecNumber>
    </recommendedName>
</protein>
<comment type="caution">
    <text evidence="15">The sequence shown here is derived from an EMBL/GenBank/DDBJ whole genome shotgun (WGS) entry which is preliminary data.</text>
</comment>
<evidence type="ECO:0000313" key="16">
    <source>
        <dbReference type="Proteomes" id="UP000034805"/>
    </source>
</evidence>
<comment type="catalytic activity">
    <reaction evidence="1">
        <text>Thiol-dependent hydrolysis of ester, thioester, amide, peptide and isopeptide bonds formed by the C-terminal Gly of ubiquitin (a 76-residue protein attached to proteins as an intracellular targeting signal).</text>
        <dbReference type="EC" id="3.4.19.12"/>
    </reaction>
</comment>
<dbReference type="GO" id="GO:0004843">
    <property type="term" value="F:cysteine-type deubiquitinase activity"/>
    <property type="evidence" value="ECO:0007669"/>
    <property type="project" value="UniProtKB-EC"/>
</dbReference>
<dbReference type="PROSITE" id="PS50245">
    <property type="entry name" value="CAP_GLY_2"/>
    <property type="match status" value="1"/>
</dbReference>
<accession>A0A0P7YVM3</accession>
<evidence type="ECO:0000256" key="11">
    <source>
        <dbReference type="ARBA" id="ARBA00022807"/>
    </source>
</evidence>
<dbReference type="Proteomes" id="UP000034805">
    <property type="component" value="Unassembled WGS sequence"/>
</dbReference>
<evidence type="ECO:0000256" key="10">
    <source>
        <dbReference type="ARBA" id="ARBA00022801"/>
    </source>
</evidence>
<evidence type="ECO:0000256" key="13">
    <source>
        <dbReference type="SAM" id="MobiDB-lite"/>
    </source>
</evidence>
<dbReference type="GO" id="GO:0006508">
    <property type="term" value="P:proteolysis"/>
    <property type="evidence" value="ECO:0007669"/>
    <property type="project" value="UniProtKB-KW"/>
</dbReference>
<dbReference type="InterPro" id="IPR038765">
    <property type="entry name" value="Papain-like_cys_pep_sf"/>
</dbReference>
<keyword evidence="9" id="KW-0833">Ubl conjugation pathway</keyword>
<gene>
    <name evidence="15" type="ORF">Z043_108967</name>
</gene>
<evidence type="ECO:0000256" key="5">
    <source>
        <dbReference type="ARBA" id="ARBA00012759"/>
    </source>
</evidence>
<keyword evidence="12" id="KW-0862">Zinc</keyword>
<evidence type="ECO:0000256" key="1">
    <source>
        <dbReference type="ARBA" id="ARBA00000707"/>
    </source>
</evidence>
<dbReference type="SMART" id="SM01052">
    <property type="entry name" value="CAP_GLY"/>
    <property type="match status" value="1"/>
</dbReference>
<dbReference type="AlphaFoldDB" id="A0A0P7YVM3"/>
<keyword evidence="7" id="KW-0645">Protease</keyword>
<comment type="subcellular location">
    <subcellularLocation>
        <location evidence="2">Cytoplasm</location>
        <location evidence="2">Cytoskeleton</location>
        <location evidence="2">Microtubule organizing center</location>
        <location evidence="2">Centrosome</location>
    </subcellularLocation>
    <subcellularLocation>
        <location evidence="3">Cytoplasm</location>
        <location evidence="3">Perinuclear region</location>
    </subcellularLocation>
</comment>
<dbReference type="SUPFAM" id="SSF74924">
    <property type="entry name" value="Cap-Gly domain"/>
    <property type="match status" value="1"/>
</dbReference>
<evidence type="ECO:0000313" key="15">
    <source>
        <dbReference type="EMBL" id="KPP72067.1"/>
    </source>
</evidence>
<keyword evidence="8" id="KW-0479">Metal-binding</keyword>
<evidence type="ECO:0000256" key="12">
    <source>
        <dbReference type="ARBA" id="ARBA00022833"/>
    </source>
</evidence>
<evidence type="ECO:0000256" key="9">
    <source>
        <dbReference type="ARBA" id="ARBA00022786"/>
    </source>
</evidence>